<organism evidence="2 3">
    <name type="scientific">Striga asiatica</name>
    <name type="common">Asiatic witchweed</name>
    <name type="synonym">Buchnera asiatica</name>
    <dbReference type="NCBI Taxonomy" id="4170"/>
    <lineage>
        <taxon>Eukaryota</taxon>
        <taxon>Viridiplantae</taxon>
        <taxon>Streptophyta</taxon>
        <taxon>Embryophyta</taxon>
        <taxon>Tracheophyta</taxon>
        <taxon>Spermatophyta</taxon>
        <taxon>Magnoliopsida</taxon>
        <taxon>eudicotyledons</taxon>
        <taxon>Gunneridae</taxon>
        <taxon>Pentapetalae</taxon>
        <taxon>asterids</taxon>
        <taxon>lamiids</taxon>
        <taxon>Lamiales</taxon>
        <taxon>Orobanchaceae</taxon>
        <taxon>Buchnereae</taxon>
        <taxon>Striga</taxon>
    </lineage>
</organism>
<sequence length="125" mass="13830">MMRVKPSKQSSWIPGSRSQSSKSLHPVNPVSLSNLMSFEKTRIFVPSGVGMAWLRRFGWRMQLTWVRSSIPSSTVGSPEARRCGDRSSLYADVEESGTQTTESKRIITVPTGFEAEGRPDSHSVG</sequence>
<dbReference type="GO" id="GO:0016301">
    <property type="term" value="F:kinase activity"/>
    <property type="evidence" value="ECO:0007669"/>
    <property type="project" value="UniProtKB-KW"/>
</dbReference>
<reference evidence="3" key="1">
    <citation type="journal article" date="2019" name="Curr. Biol.">
        <title>Genome Sequence of Striga asiatica Provides Insight into the Evolution of Plant Parasitism.</title>
        <authorList>
            <person name="Yoshida S."/>
            <person name="Kim S."/>
            <person name="Wafula E.K."/>
            <person name="Tanskanen J."/>
            <person name="Kim Y.M."/>
            <person name="Honaas L."/>
            <person name="Yang Z."/>
            <person name="Spallek T."/>
            <person name="Conn C.E."/>
            <person name="Ichihashi Y."/>
            <person name="Cheong K."/>
            <person name="Cui S."/>
            <person name="Der J.P."/>
            <person name="Gundlach H."/>
            <person name="Jiao Y."/>
            <person name="Hori C."/>
            <person name="Ishida J.K."/>
            <person name="Kasahara H."/>
            <person name="Kiba T."/>
            <person name="Kim M.S."/>
            <person name="Koo N."/>
            <person name="Laohavisit A."/>
            <person name="Lee Y.H."/>
            <person name="Lumba S."/>
            <person name="McCourt P."/>
            <person name="Mortimer J.C."/>
            <person name="Mutuku J.M."/>
            <person name="Nomura T."/>
            <person name="Sasaki-Sekimoto Y."/>
            <person name="Seto Y."/>
            <person name="Wang Y."/>
            <person name="Wakatake T."/>
            <person name="Sakakibara H."/>
            <person name="Demura T."/>
            <person name="Yamaguchi S."/>
            <person name="Yoneyama K."/>
            <person name="Manabe R.I."/>
            <person name="Nelson D.C."/>
            <person name="Schulman A.H."/>
            <person name="Timko M.P."/>
            <person name="dePamphilis C.W."/>
            <person name="Choi D."/>
            <person name="Shirasu K."/>
        </authorList>
    </citation>
    <scope>NUCLEOTIDE SEQUENCE [LARGE SCALE GENOMIC DNA]</scope>
    <source>
        <strain evidence="3">cv. UVA1</strain>
    </source>
</reference>
<name>A0A5A7QYY1_STRAF</name>
<feature type="region of interest" description="Disordered" evidence="1">
    <location>
        <begin position="70"/>
        <end position="104"/>
    </location>
</feature>
<feature type="compositionally biased region" description="Polar residues" evidence="1">
    <location>
        <begin position="7"/>
        <end position="23"/>
    </location>
</feature>
<dbReference type="EMBL" id="BKCP01009403">
    <property type="protein sequence ID" value="GER50645.1"/>
    <property type="molecule type" value="Genomic_DNA"/>
</dbReference>
<accession>A0A5A7QYY1</accession>
<evidence type="ECO:0000313" key="2">
    <source>
        <dbReference type="EMBL" id="GER50645.1"/>
    </source>
</evidence>
<protein>
    <submittedName>
        <fullName evidence="2">Leucine-rich repeat protein kinase family protein</fullName>
    </submittedName>
</protein>
<proteinExistence type="predicted"/>
<dbReference type="Proteomes" id="UP000325081">
    <property type="component" value="Unassembled WGS sequence"/>
</dbReference>
<dbReference type="AlphaFoldDB" id="A0A5A7QYY1"/>
<keyword evidence="2" id="KW-0808">Transferase</keyword>
<evidence type="ECO:0000256" key="1">
    <source>
        <dbReference type="SAM" id="MobiDB-lite"/>
    </source>
</evidence>
<evidence type="ECO:0000313" key="3">
    <source>
        <dbReference type="Proteomes" id="UP000325081"/>
    </source>
</evidence>
<keyword evidence="3" id="KW-1185">Reference proteome</keyword>
<keyword evidence="2" id="KW-0418">Kinase</keyword>
<gene>
    <name evidence="2" type="ORF">STAS_27966</name>
</gene>
<comment type="caution">
    <text evidence="2">The sequence shown here is derived from an EMBL/GenBank/DDBJ whole genome shotgun (WGS) entry which is preliminary data.</text>
</comment>
<feature type="region of interest" description="Disordered" evidence="1">
    <location>
        <begin position="1"/>
        <end position="27"/>
    </location>
</feature>